<dbReference type="GO" id="GO:0005576">
    <property type="term" value="C:extracellular region"/>
    <property type="evidence" value="ECO:0007669"/>
    <property type="project" value="UniProtKB-SubCell"/>
</dbReference>
<protein>
    <recommendedName>
        <fullName evidence="6">S-protein homolog</fullName>
    </recommendedName>
</protein>
<comment type="caution">
    <text evidence="7">The sequence shown here is derived from an EMBL/GenBank/DDBJ whole genome shotgun (WGS) entry which is preliminary data.</text>
</comment>
<evidence type="ECO:0000256" key="5">
    <source>
        <dbReference type="ARBA" id="ARBA00022729"/>
    </source>
</evidence>
<keyword evidence="3 6" id="KW-0713">Self-incompatibility</keyword>
<dbReference type="GO" id="GO:0060320">
    <property type="term" value="P:rejection of self pollen"/>
    <property type="evidence" value="ECO:0007669"/>
    <property type="project" value="UniProtKB-KW"/>
</dbReference>
<comment type="similarity">
    <text evidence="2 6">Belongs to the plant self-incompatibility (S1) protein family.</text>
</comment>
<dbReference type="PANTHER" id="PTHR31232">
    <property type="match status" value="1"/>
</dbReference>
<feature type="non-terminal residue" evidence="7">
    <location>
        <position position="1"/>
    </location>
</feature>
<keyword evidence="4 6" id="KW-0964">Secreted</keyword>
<keyword evidence="5" id="KW-0732">Signal</keyword>
<accession>A0A9Q0F2E8</accession>
<name>A0A9Q0F2E8_9ROSI</name>
<sequence length="248" mass="28861">DATQRVEVHITNTLEGGQGLTVHCKSKDDDLGVKQLGPSQSFMFDFRPREWPFGRTLFFCKFSWAGGSGWFDIYSQKRDQLKCTDHKFYWGVKQGGPCLTKCEGTPSVDCFPWNQQLHLVLMLLSLLFMAICDAGNWTRVHITNTLEGGQVLSFHCKSKDDDLGFQQLRPYQSFKFEFRSKEWPFGSTLFFCKFSWDGGSGWFDIYSQKRDEDTCKDHKFYWIVKQAGPCLMECEGKPYVDYFPWNQE</sequence>
<keyword evidence="8" id="KW-1185">Reference proteome</keyword>
<evidence type="ECO:0000256" key="4">
    <source>
        <dbReference type="ARBA" id="ARBA00022525"/>
    </source>
</evidence>
<evidence type="ECO:0000313" key="7">
    <source>
        <dbReference type="EMBL" id="KAJ4822336.1"/>
    </source>
</evidence>
<evidence type="ECO:0000256" key="2">
    <source>
        <dbReference type="ARBA" id="ARBA00005581"/>
    </source>
</evidence>
<reference evidence="7" key="2">
    <citation type="journal article" date="2023" name="Plants (Basel)">
        <title>Annotation of the Turnera subulata (Passifloraceae) Draft Genome Reveals the S-Locus Evolved after the Divergence of Turneroideae from Passifloroideae in a Stepwise Manner.</title>
        <authorList>
            <person name="Henning P.M."/>
            <person name="Roalson E.H."/>
            <person name="Mir W."/>
            <person name="McCubbin A.G."/>
            <person name="Shore J.S."/>
        </authorList>
    </citation>
    <scope>NUCLEOTIDE SEQUENCE</scope>
    <source>
        <strain evidence="7">F60SS</strain>
    </source>
</reference>
<reference evidence="7" key="1">
    <citation type="submission" date="2022-02" db="EMBL/GenBank/DDBJ databases">
        <authorList>
            <person name="Henning P.M."/>
            <person name="McCubbin A.G."/>
            <person name="Shore J.S."/>
        </authorList>
    </citation>
    <scope>NUCLEOTIDE SEQUENCE</scope>
    <source>
        <strain evidence="7">F60SS</strain>
        <tissue evidence="7">Leaves</tissue>
    </source>
</reference>
<evidence type="ECO:0000256" key="3">
    <source>
        <dbReference type="ARBA" id="ARBA00022471"/>
    </source>
</evidence>
<dbReference type="EMBL" id="JAKUCV010007700">
    <property type="protein sequence ID" value="KAJ4822336.1"/>
    <property type="molecule type" value="Genomic_DNA"/>
</dbReference>
<feature type="non-terminal residue" evidence="7">
    <location>
        <position position="248"/>
    </location>
</feature>
<dbReference type="PANTHER" id="PTHR31232:SF149">
    <property type="entry name" value="S-PROTEIN HOMOLOG"/>
    <property type="match status" value="1"/>
</dbReference>
<evidence type="ECO:0000256" key="1">
    <source>
        <dbReference type="ARBA" id="ARBA00004613"/>
    </source>
</evidence>
<proteinExistence type="inferred from homology"/>
<dbReference type="Pfam" id="PF05938">
    <property type="entry name" value="Self-incomp_S1"/>
    <property type="match status" value="2"/>
</dbReference>
<evidence type="ECO:0000313" key="8">
    <source>
        <dbReference type="Proteomes" id="UP001141552"/>
    </source>
</evidence>
<dbReference type="AlphaFoldDB" id="A0A9Q0F2E8"/>
<gene>
    <name evidence="7" type="ORF">Tsubulata_029756</name>
</gene>
<dbReference type="OrthoDB" id="1418008at2759"/>
<dbReference type="Proteomes" id="UP001141552">
    <property type="component" value="Unassembled WGS sequence"/>
</dbReference>
<dbReference type="InterPro" id="IPR010264">
    <property type="entry name" value="Self-incomp_S1"/>
</dbReference>
<evidence type="ECO:0000256" key="6">
    <source>
        <dbReference type="RuleBase" id="RU367044"/>
    </source>
</evidence>
<organism evidence="7 8">
    <name type="scientific">Turnera subulata</name>
    <dbReference type="NCBI Taxonomy" id="218843"/>
    <lineage>
        <taxon>Eukaryota</taxon>
        <taxon>Viridiplantae</taxon>
        <taxon>Streptophyta</taxon>
        <taxon>Embryophyta</taxon>
        <taxon>Tracheophyta</taxon>
        <taxon>Spermatophyta</taxon>
        <taxon>Magnoliopsida</taxon>
        <taxon>eudicotyledons</taxon>
        <taxon>Gunneridae</taxon>
        <taxon>Pentapetalae</taxon>
        <taxon>rosids</taxon>
        <taxon>fabids</taxon>
        <taxon>Malpighiales</taxon>
        <taxon>Passifloraceae</taxon>
        <taxon>Turnera</taxon>
    </lineage>
</organism>
<comment type="subcellular location">
    <subcellularLocation>
        <location evidence="1 6">Secreted</location>
    </subcellularLocation>
</comment>